<dbReference type="CDD" id="cd07984">
    <property type="entry name" value="LPLAT_LABLAT-like"/>
    <property type="match status" value="1"/>
</dbReference>
<evidence type="ECO:0000313" key="8">
    <source>
        <dbReference type="Proteomes" id="UP000017813"/>
    </source>
</evidence>
<dbReference type="Proteomes" id="UP000017813">
    <property type="component" value="Unassembled WGS sequence"/>
</dbReference>
<dbReference type="GO" id="GO:0016746">
    <property type="term" value="F:acyltransferase activity"/>
    <property type="evidence" value="ECO:0007669"/>
    <property type="project" value="UniProtKB-KW"/>
</dbReference>
<evidence type="ECO:0000256" key="4">
    <source>
        <dbReference type="ARBA" id="ARBA00022679"/>
    </source>
</evidence>
<reference evidence="7 8" key="2">
    <citation type="submission" date="2011-10" db="EMBL/GenBank/DDBJ databases">
        <title>The Genome Sequence of Simonsiella muelleri ATCC 29453.</title>
        <authorList>
            <consortium name="The Broad Institute Genome Sequencing Platform"/>
            <consortium name="The Broad Institute Genome Sequencing Center for Infectious Disease"/>
            <person name="Earl A."/>
            <person name="Ward D."/>
            <person name="Feldgarden M."/>
            <person name="Gevers D."/>
            <person name="Izard J."/>
            <person name="Baranova O.V."/>
            <person name="Blanton J.M."/>
            <person name="Tanner A.C."/>
            <person name="Dewhirst F."/>
            <person name="Young S.K."/>
            <person name="Zeng Q."/>
            <person name="Gargeya S."/>
            <person name="Fitzgerald M."/>
            <person name="Haas B."/>
            <person name="Abouelleil A."/>
            <person name="Alvarado L."/>
            <person name="Arachchi H.M."/>
            <person name="Berlin A."/>
            <person name="Brown A."/>
            <person name="Chapman S.B."/>
            <person name="Chen Z."/>
            <person name="Dunbar C."/>
            <person name="Freedman E."/>
            <person name="Gearin G."/>
            <person name="Goldberg J."/>
            <person name="Griggs A."/>
            <person name="Gujja S."/>
            <person name="Heiman D."/>
            <person name="Howarth C."/>
            <person name="Larson L."/>
            <person name="Lui A."/>
            <person name="MacDonald P.J.P."/>
            <person name="Montmayeur A."/>
            <person name="Murphy C."/>
            <person name="Neiman D."/>
            <person name="Pearson M."/>
            <person name="Priest M."/>
            <person name="Roberts A."/>
            <person name="Saif S."/>
            <person name="Shea T."/>
            <person name="Shenoy N."/>
            <person name="Sisk P."/>
            <person name="Stolte C."/>
            <person name="Sykes S."/>
            <person name="Wortman J."/>
            <person name="Nusbaum C."/>
            <person name="Birren B."/>
        </authorList>
    </citation>
    <scope>NUCLEOTIDE SEQUENCE [LARGE SCALE GENOMIC DNA]</scope>
    <source>
        <strain evidence="7 8">ATCC 29453</strain>
    </source>
</reference>
<dbReference type="GO" id="GO:0009247">
    <property type="term" value="P:glycolipid biosynthetic process"/>
    <property type="evidence" value="ECO:0007669"/>
    <property type="project" value="UniProtKB-ARBA"/>
</dbReference>
<evidence type="ECO:0000313" key="7">
    <source>
        <dbReference type="EMBL" id="EFG30797.2"/>
    </source>
</evidence>
<keyword evidence="3" id="KW-0997">Cell inner membrane</keyword>
<dbReference type="Pfam" id="PF03279">
    <property type="entry name" value="Lip_A_acyltrans"/>
    <property type="match status" value="1"/>
</dbReference>
<keyword evidence="5" id="KW-0472">Membrane</keyword>
<keyword evidence="4" id="KW-0808">Transferase</keyword>
<keyword evidence="6" id="KW-0012">Acyltransferase</keyword>
<evidence type="ECO:0000256" key="2">
    <source>
        <dbReference type="ARBA" id="ARBA00022475"/>
    </source>
</evidence>
<dbReference type="InterPro" id="IPR004960">
    <property type="entry name" value="LipA_acyltrans"/>
</dbReference>
<proteinExistence type="predicted"/>
<protein>
    <recommendedName>
        <fullName evidence="9">Lipid A biosynthesis lauroyl acyltransferase</fullName>
    </recommendedName>
</protein>
<accession>V9H5U4</accession>
<name>V9H5U4_9NEIS</name>
<evidence type="ECO:0000256" key="6">
    <source>
        <dbReference type="ARBA" id="ARBA00023315"/>
    </source>
</evidence>
<dbReference type="PANTHER" id="PTHR30606:SF10">
    <property type="entry name" value="PHOSPHATIDYLINOSITOL MANNOSIDE ACYLTRANSFERASE"/>
    <property type="match status" value="1"/>
</dbReference>
<dbReference type="PIRSF" id="PIRSF026649">
    <property type="entry name" value="MsbB"/>
    <property type="match status" value="1"/>
</dbReference>
<evidence type="ECO:0000256" key="5">
    <source>
        <dbReference type="ARBA" id="ARBA00023136"/>
    </source>
</evidence>
<organism evidence="7 8">
    <name type="scientific">Simonsiella muelleri ATCC 29453</name>
    <dbReference type="NCBI Taxonomy" id="641147"/>
    <lineage>
        <taxon>Bacteria</taxon>
        <taxon>Pseudomonadati</taxon>
        <taxon>Pseudomonadota</taxon>
        <taxon>Betaproteobacteria</taxon>
        <taxon>Neisseriales</taxon>
        <taxon>Neisseriaceae</taxon>
        <taxon>Simonsiella</taxon>
    </lineage>
</organism>
<reference evidence="7 8" key="1">
    <citation type="submission" date="2010-03" db="EMBL/GenBank/DDBJ databases">
        <authorList>
            <consortium name="The Broad Institute Genome Sequencing Platform"/>
            <person name="Ward D."/>
            <person name="Earl A."/>
            <person name="Feldgarden M."/>
            <person name="Gevers D."/>
            <person name="Young S."/>
            <person name="Zeng Q."/>
            <person name="Koehrsen M."/>
            <person name="Alvarado L."/>
            <person name="Berlin A.M."/>
            <person name="Borenstein D."/>
            <person name="Chapman S.B."/>
            <person name="Chen Z."/>
            <person name="Engels R."/>
            <person name="Freedman E."/>
            <person name="Gellesch M."/>
            <person name="Goldberg J."/>
            <person name="Griggs A."/>
            <person name="Gujja S."/>
            <person name="Heilman E.R."/>
            <person name="Heiman D.I."/>
            <person name="Hepburn T.A."/>
            <person name="Howarth C."/>
            <person name="Jen D."/>
            <person name="Larson L."/>
            <person name="Mehta T."/>
            <person name="Park D."/>
            <person name="Pearson M."/>
            <person name="Richards J."/>
            <person name="Roberts A."/>
            <person name="Saif S."/>
            <person name="Shea T.D."/>
            <person name="Shenoy N."/>
            <person name="Sisk P."/>
            <person name="Stolte C."/>
            <person name="Sykes S.N."/>
            <person name="Walk T."/>
            <person name="White J."/>
            <person name="Yandava C."/>
            <person name="Izard J."/>
            <person name="Baranova O.V."/>
            <person name="Blanton J.M."/>
            <person name="Tanner A.C."/>
            <person name="Dewhirst F."/>
            <person name="Haas B."/>
            <person name="Nusbaum C."/>
            <person name="Birren B."/>
        </authorList>
    </citation>
    <scope>NUCLEOTIDE SEQUENCE [LARGE SCALE GENOMIC DNA]</scope>
    <source>
        <strain evidence="7 8">ATCC 29453</strain>
    </source>
</reference>
<dbReference type="RefSeq" id="WP_002642502.1">
    <property type="nucleotide sequence ID" value="NZ_CP019448.1"/>
</dbReference>
<sequence length="287" mass="32388">MLILLFKFISRIPLPILHFWGNILGYVMYYAVPRERNKIAENLQIAQLPHDKKSVLHVCQETIKGGLELPVAFFRQPEEISALFHEVYGWEHIQAALSQNQGLLLLTPHLGSYDLAGRYLSERLPFPLTAMYKPPQIKAFNEIMQLGRVRGKGKTAPTNLQGVKQIIKALRAGEATIVLPDHVPDPAEGDGVWAHFFGKPALTMTLASKLAQINHVRTLFFVGERLTNGRGFALHIAPLSGSLNGNKQHDAQIINNNIEQWIRRFPEQYLFAYNRFKNPTGVPPTVE</sequence>
<dbReference type="STRING" id="641147.HMPREF9021_01403"/>
<dbReference type="PANTHER" id="PTHR30606">
    <property type="entry name" value="LIPID A BIOSYNTHESIS LAUROYL ACYLTRANSFERASE"/>
    <property type="match status" value="1"/>
</dbReference>
<dbReference type="OrthoDB" id="9803456at2"/>
<dbReference type="AlphaFoldDB" id="V9H5U4"/>
<dbReference type="GO" id="GO:0005886">
    <property type="term" value="C:plasma membrane"/>
    <property type="evidence" value="ECO:0007669"/>
    <property type="project" value="UniProtKB-SubCell"/>
</dbReference>
<dbReference type="EMBL" id="ADCY02000046">
    <property type="protein sequence ID" value="EFG30797.2"/>
    <property type="molecule type" value="Genomic_DNA"/>
</dbReference>
<keyword evidence="8" id="KW-1185">Reference proteome</keyword>
<dbReference type="KEGG" id="smur:BWP33_06940"/>
<gene>
    <name evidence="7" type="ORF">HMPREF9021_01403</name>
</gene>
<keyword evidence="2" id="KW-1003">Cell membrane</keyword>
<dbReference type="eggNOG" id="COG1560">
    <property type="taxonomic scope" value="Bacteria"/>
</dbReference>
<dbReference type="NCBIfam" id="NF006487">
    <property type="entry name" value="PRK08905.1"/>
    <property type="match status" value="1"/>
</dbReference>
<evidence type="ECO:0000256" key="3">
    <source>
        <dbReference type="ARBA" id="ARBA00022519"/>
    </source>
</evidence>
<evidence type="ECO:0000256" key="1">
    <source>
        <dbReference type="ARBA" id="ARBA00004533"/>
    </source>
</evidence>
<dbReference type="HOGENOM" id="CLU_049421_0_0_4"/>
<comment type="subcellular location">
    <subcellularLocation>
        <location evidence="1">Cell inner membrane</location>
    </subcellularLocation>
</comment>
<evidence type="ECO:0008006" key="9">
    <source>
        <dbReference type="Google" id="ProtNLM"/>
    </source>
</evidence>
<comment type="caution">
    <text evidence="7">The sequence shown here is derived from an EMBL/GenBank/DDBJ whole genome shotgun (WGS) entry which is preliminary data.</text>
</comment>